<dbReference type="InterPro" id="IPR052606">
    <property type="entry name" value="DnaJ_domain_protein"/>
</dbReference>
<name>A0A3E2HD66_SCYLI</name>
<gene>
    <name evidence="9" type="ORF">B7463_g4972</name>
</gene>
<dbReference type="PROSITE" id="PS50076">
    <property type="entry name" value="DNAJ_2"/>
    <property type="match status" value="1"/>
</dbReference>
<dbReference type="Proteomes" id="UP000258309">
    <property type="component" value="Unassembled WGS sequence"/>
</dbReference>
<dbReference type="PRINTS" id="PR00625">
    <property type="entry name" value="JDOMAIN"/>
</dbReference>
<proteinExistence type="predicted"/>
<feature type="compositionally biased region" description="Basic residues" evidence="6">
    <location>
        <begin position="404"/>
        <end position="413"/>
    </location>
</feature>
<keyword evidence="10" id="KW-1185">Reference proteome</keyword>
<evidence type="ECO:0000256" key="7">
    <source>
        <dbReference type="SAM" id="SignalP"/>
    </source>
</evidence>
<feature type="region of interest" description="Disordered" evidence="6">
    <location>
        <begin position="88"/>
        <end position="107"/>
    </location>
</feature>
<dbReference type="EMBL" id="NCSJ02000077">
    <property type="protein sequence ID" value="RFU31356.1"/>
    <property type="molecule type" value="Genomic_DNA"/>
</dbReference>
<keyword evidence="3" id="KW-1133">Transmembrane helix</keyword>
<feature type="non-terminal residue" evidence="9">
    <location>
        <position position="1"/>
    </location>
</feature>
<dbReference type="AlphaFoldDB" id="A0A3E2HD66"/>
<evidence type="ECO:0000256" key="1">
    <source>
        <dbReference type="ARBA" id="ARBA00022692"/>
    </source>
</evidence>
<accession>A0A3E2HD66</accession>
<evidence type="ECO:0000256" key="3">
    <source>
        <dbReference type="ARBA" id="ARBA00022989"/>
    </source>
</evidence>
<feature type="compositionally biased region" description="Polar residues" evidence="6">
    <location>
        <begin position="352"/>
        <end position="362"/>
    </location>
</feature>
<feature type="non-terminal residue" evidence="9">
    <location>
        <position position="413"/>
    </location>
</feature>
<feature type="signal peptide" evidence="7">
    <location>
        <begin position="1"/>
        <end position="20"/>
    </location>
</feature>
<evidence type="ECO:0000259" key="8">
    <source>
        <dbReference type="PROSITE" id="PS50076"/>
    </source>
</evidence>
<evidence type="ECO:0000313" key="10">
    <source>
        <dbReference type="Proteomes" id="UP000258309"/>
    </source>
</evidence>
<keyword evidence="4" id="KW-0472">Membrane</keyword>
<dbReference type="OMA" id="RYIRHAR"/>
<evidence type="ECO:0000256" key="4">
    <source>
        <dbReference type="ARBA" id="ARBA00023136"/>
    </source>
</evidence>
<dbReference type="OrthoDB" id="413400at2759"/>
<sequence>MRFSFFAVGIIACLITVVAAWSKEDQEIFRLQAEVEASEGPDVTFYDFLGITHSASQDDINKAYRKKSRQIHPDKVKQQFIADKAKAKAKSKSKGSKAGVHVSKPPSQAEIKAATKEASDRFARLGIVTNILRGPGRERYDHFLSNGFPKWKGTGYYYARFRPGLGTVLTGLFICVGGGGHYLALYTSWKRHREFVQRYITFARNTALGENLAIPGLENVGGSGSGTATPNADSDAGEVLQPMNRRLRRLQEKDAKKNKGSKGEKSTKSTTPPPATTSTGPKKRVVAENGKVLCVDMAGNVYLEQVDEDGVTQEFLLDPNELPQPTIKDTALYRLPIWAYKTLLGRIRGTSNFDSTPHTLGQKQDESSDDENGAAVTPSSSSGAEDFEVLEKVKTTAQNGTGKVNKRKGKGKK</sequence>
<organism evidence="9 10">
    <name type="scientific">Scytalidium lignicola</name>
    <name type="common">Hyphomycete</name>
    <dbReference type="NCBI Taxonomy" id="5539"/>
    <lineage>
        <taxon>Eukaryota</taxon>
        <taxon>Fungi</taxon>
        <taxon>Dikarya</taxon>
        <taxon>Ascomycota</taxon>
        <taxon>Pezizomycotina</taxon>
        <taxon>Leotiomycetes</taxon>
        <taxon>Leotiomycetes incertae sedis</taxon>
        <taxon>Scytalidium</taxon>
    </lineage>
</organism>
<feature type="compositionally biased region" description="Basic and acidic residues" evidence="6">
    <location>
        <begin position="249"/>
        <end position="267"/>
    </location>
</feature>
<dbReference type="SMART" id="SM00271">
    <property type="entry name" value="DnaJ"/>
    <property type="match status" value="1"/>
</dbReference>
<feature type="region of interest" description="Disordered" evidence="6">
    <location>
        <begin position="248"/>
        <end position="284"/>
    </location>
</feature>
<dbReference type="CDD" id="cd06257">
    <property type="entry name" value="DnaJ"/>
    <property type="match status" value="1"/>
</dbReference>
<dbReference type="InterPro" id="IPR036869">
    <property type="entry name" value="J_dom_sf"/>
</dbReference>
<dbReference type="STRING" id="5539.A0A3E2HD66"/>
<feature type="region of interest" description="Disordered" evidence="6">
    <location>
        <begin position="352"/>
        <end position="413"/>
    </location>
</feature>
<dbReference type="Pfam" id="PF00226">
    <property type="entry name" value="DnaJ"/>
    <property type="match status" value="1"/>
</dbReference>
<dbReference type="GO" id="GO:0012505">
    <property type="term" value="C:endomembrane system"/>
    <property type="evidence" value="ECO:0007669"/>
    <property type="project" value="UniProtKB-SubCell"/>
</dbReference>
<dbReference type="InterPro" id="IPR001623">
    <property type="entry name" value="DnaJ_domain"/>
</dbReference>
<dbReference type="Gene3D" id="1.10.287.110">
    <property type="entry name" value="DnaJ domain"/>
    <property type="match status" value="1"/>
</dbReference>
<feature type="chain" id="PRO_5017667245" description="J domain-containing protein" evidence="7">
    <location>
        <begin position="21"/>
        <end position="413"/>
    </location>
</feature>
<protein>
    <recommendedName>
        <fullName evidence="8">J domain-containing protein</fullName>
    </recommendedName>
</protein>
<dbReference type="PANTHER" id="PTHR44653:SF2">
    <property type="entry name" value="DNAJ HOMOLOG SUBFAMILY C MEMBER 1"/>
    <property type="match status" value="1"/>
</dbReference>
<reference evidence="9 10" key="1">
    <citation type="submission" date="2018-05" db="EMBL/GenBank/DDBJ databases">
        <title>Draft genome sequence of Scytalidium lignicola DSM 105466, a ubiquitous saprotrophic fungus.</title>
        <authorList>
            <person name="Buettner E."/>
            <person name="Gebauer A.M."/>
            <person name="Hofrichter M."/>
            <person name="Liers C."/>
            <person name="Kellner H."/>
        </authorList>
    </citation>
    <scope>NUCLEOTIDE SEQUENCE [LARGE SCALE GENOMIC DNA]</scope>
    <source>
        <strain evidence="9 10">DSM 105466</strain>
    </source>
</reference>
<feature type="domain" description="J" evidence="8">
    <location>
        <begin position="44"/>
        <end position="144"/>
    </location>
</feature>
<evidence type="ECO:0000313" key="9">
    <source>
        <dbReference type="EMBL" id="RFU31356.1"/>
    </source>
</evidence>
<keyword evidence="2 7" id="KW-0732">Signal</keyword>
<evidence type="ECO:0000256" key="2">
    <source>
        <dbReference type="ARBA" id="ARBA00022729"/>
    </source>
</evidence>
<dbReference type="PANTHER" id="PTHR44653">
    <property type="entry name" value="DNAJ HOMOLOG SUBFAMILY C MEMBER 1"/>
    <property type="match status" value="1"/>
</dbReference>
<comment type="subcellular location">
    <subcellularLocation>
        <location evidence="5">Endomembrane system</location>
        <topology evidence="5">Single-pass membrane protein</topology>
    </subcellularLocation>
</comment>
<comment type="caution">
    <text evidence="9">The sequence shown here is derived from an EMBL/GenBank/DDBJ whole genome shotgun (WGS) entry which is preliminary data.</text>
</comment>
<evidence type="ECO:0000256" key="5">
    <source>
        <dbReference type="ARBA" id="ARBA00037847"/>
    </source>
</evidence>
<evidence type="ECO:0000256" key="6">
    <source>
        <dbReference type="SAM" id="MobiDB-lite"/>
    </source>
</evidence>
<dbReference type="SUPFAM" id="SSF46565">
    <property type="entry name" value="Chaperone J-domain"/>
    <property type="match status" value="1"/>
</dbReference>
<keyword evidence="1" id="KW-0812">Transmembrane</keyword>